<dbReference type="InterPro" id="IPR007396">
    <property type="entry name" value="TR_PAI2-type"/>
</dbReference>
<dbReference type="PANTHER" id="PTHR35802">
    <property type="entry name" value="PROTEASE SYNTHASE AND SPORULATION PROTEIN PAI 2"/>
    <property type="match status" value="1"/>
</dbReference>
<dbReference type="PIRSF" id="PIRSF010372">
    <property type="entry name" value="PaiB"/>
    <property type="match status" value="1"/>
</dbReference>
<dbReference type="AlphaFoldDB" id="A0A1G7FE02"/>
<dbReference type="PANTHER" id="PTHR35802:SF1">
    <property type="entry name" value="PROTEASE SYNTHASE AND SPORULATION PROTEIN PAI 2"/>
    <property type="match status" value="1"/>
</dbReference>
<proteinExistence type="predicted"/>
<evidence type="ECO:0000313" key="1">
    <source>
        <dbReference type="EMBL" id="SDE74116.1"/>
    </source>
</evidence>
<dbReference type="Proteomes" id="UP000183685">
    <property type="component" value="Unassembled WGS sequence"/>
</dbReference>
<gene>
    <name evidence="1" type="ORF">SAMN04488071_3704</name>
</gene>
<accession>A0A1G7FE02</accession>
<evidence type="ECO:0000313" key="2">
    <source>
        <dbReference type="Proteomes" id="UP000183685"/>
    </source>
</evidence>
<dbReference type="Pfam" id="PF04299">
    <property type="entry name" value="FMN_bind_2"/>
    <property type="match status" value="1"/>
</dbReference>
<reference evidence="1 2" key="1">
    <citation type="submission" date="2016-10" db="EMBL/GenBank/DDBJ databases">
        <authorList>
            <person name="de Groot N.N."/>
        </authorList>
    </citation>
    <scope>NUCLEOTIDE SEQUENCE [LARGE SCALE GENOMIC DNA]</scope>
    <source>
        <strain evidence="1 2">CGMCC 1.9109</strain>
    </source>
</reference>
<dbReference type="OrthoDB" id="9794948at2"/>
<dbReference type="STRING" id="637679.GCA_001550055_02380"/>
<organism evidence="1 2">
    <name type="scientific">Kordiimonas lacus</name>
    <dbReference type="NCBI Taxonomy" id="637679"/>
    <lineage>
        <taxon>Bacteria</taxon>
        <taxon>Pseudomonadati</taxon>
        <taxon>Pseudomonadota</taxon>
        <taxon>Alphaproteobacteria</taxon>
        <taxon>Kordiimonadales</taxon>
        <taxon>Kordiimonadaceae</taxon>
        <taxon>Kordiimonas</taxon>
    </lineage>
</organism>
<dbReference type="Gene3D" id="2.30.110.10">
    <property type="entry name" value="Electron Transport, Fmn-binding Protein, Chain A"/>
    <property type="match status" value="1"/>
</dbReference>
<protein>
    <submittedName>
        <fullName evidence="1">Negative transcriptional regulator, PaiB family</fullName>
    </submittedName>
</protein>
<dbReference type="EMBL" id="FNAK01000010">
    <property type="protein sequence ID" value="SDE74116.1"/>
    <property type="molecule type" value="Genomic_DNA"/>
</dbReference>
<dbReference type="InterPro" id="IPR012349">
    <property type="entry name" value="Split_barrel_FMN-bd"/>
</dbReference>
<name>A0A1G7FE02_9PROT</name>
<keyword evidence="2" id="KW-1185">Reference proteome</keyword>
<dbReference type="SUPFAM" id="SSF50475">
    <property type="entry name" value="FMN-binding split barrel"/>
    <property type="match status" value="1"/>
</dbReference>
<dbReference type="RefSeq" id="WP_068305314.1">
    <property type="nucleotide sequence ID" value="NZ_FNAK01000010.1"/>
</dbReference>
<sequence length="234" mass="25757">MMTEADTPLFKSWDNAGQDIFVPEHYAMQGEGALYAFIAANPVGQVFTAHDGNQQVTAAPIIRAQRLDVDRPLLAGHMAVRNPQCDAIIAGASALVSFSTGGAYISPRWFRKNVVAPTWSYVSVQVRGRLKLLPEPDCALDVLDRTVAHMEALAPCREGERPWSMDALTPEQMKRYVPMVMAFHLEVEAIEGICRLNQEKDRADMESIIDGLRGQGAPGAQHIARLMQANLDTL</sequence>